<protein>
    <submittedName>
        <fullName evidence="1">Uncharacterized protein</fullName>
    </submittedName>
</protein>
<proteinExistence type="predicted"/>
<dbReference type="OrthoDB" id="3208208at2759"/>
<evidence type="ECO:0000313" key="2">
    <source>
        <dbReference type="Proteomes" id="UP000054248"/>
    </source>
</evidence>
<evidence type="ECO:0000313" key="1">
    <source>
        <dbReference type="EMBL" id="KIO18710.1"/>
    </source>
</evidence>
<sequence length="183" mass="20951">MAFLPVANRLESLNLRIEDWDDRLLSNMETKSTAIKLAVRHFTIRVWYSNEWFWSNLAKVFALFPKTEELSVAINSLTTATDVEPASYFFEKVGNNIYELPSLRHIEVKFETLYPETPGIFEVGTDSLVEYKTACPTLETVVDPAKRLWSFRNNHQGSGDFEAWLVGPLTRERPAPVKDLPAP</sequence>
<name>A0A0C3PV00_9AGAM</name>
<dbReference type="AlphaFoldDB" id="A0A0C3PV00"/>
<dbReference type="HOGENOM" id="CLU_1476198_0_0_1"/>
<accession>A0A0C3PV00</accession>
<reference evidence="2" key="2">
    <citation type="submission" date="2015-01" db="EMBL/GenBank/DDBJ databases">
        <title>Evolutionary Origins and Diversification of the Mycorrhizal Mutualists.</title>
        <authorList>
            <consortium name="DOE Joint Genome Institute"/>
            <consortium name="Mycorrhizal Genomics Consortium"/>
            <person name="Kohler A."/>
            <person name="Kuo A."/>
            <person name="Nagy L.G."/>
            <person name="Floudas D."/>
            <person name="Copeland A."/>
            <person name="Barry K.W."/>
            <person name="Cichocki N."/>
            <person name="Veneault-Fourrey C."/>
            <person name="LaButti K."/>
            <person name="Lindquist E.A."/>
            <person name="Lipzen A."/>
            <person name="Lundell T."/>
            <person name="Morin E."/>
            <person name="Murat C."/>
            <person name="Riley R."/>
            <person name="Ohm R."/>
            <person name="Sun H."/>
            <person name="Tunlid A."/>
            <person name="Henrissat B."/>
            <person name="Grigoriev I.V."/>
            <person name="Hibbett D.S."/>
            <person name="Martin F."/>
        </authorList>
    </citation>
    <scope>NUCLEOTIDE SEQUENCE [LARGE SCALE GENOMIC DNA]</scope>
    <source>
        <strain evidence="2">MUT 4182</strain>
    </source>
</reference>
<gene>
    <name evidence="1" type="ORF">M407DRAFT_156073</name>
</gene>
<reference evidence="1 2" key="1">
    <citation type="submission" date="2014-04" db="EMBL/GenBank/DDBJ databases">
        <authorList>
            <consortium name="DOE Joint Genome Institute"/>
            <person name="Kuo A."/>
            <person name="Girlanda M."/>
            <person name="Perotto S."/>
            <person name="Kohler A."/>
            <person name="Nagy L.G."/>
            <person name="Floudas D."/>
            <person name="Copeland A."/>
            <person name="Barry K.W."/>
            <person name="Cichocki N."/>
            <person name="Veneault-Fourrey C."/>
            <person name="LaButti K."/>
            <person name="Lindquist E.A."/>
            <person name="Lipzen A."/>
            <person name="Lundell T."/>
            <person name="Morin E."/>
            <person name="Murat C."/>
            <person name="Sun H."/>
            <person name="Tunlid A."/>
            <person name="Henrissat B."/>
            <person name="Grigoriev I.V."/>
            <person name="Hibbett D.S."/>
            <person name="Martin F."/>
            <person name="Nordberg H.P."/>
            <person name="Cantor M.N."/>
            <person name="Hua S.X."/>
        </authorList>
    </citation>
    <scope>NUCLEOTIDE SEQUENCE [LARGE SCALE GENOMIC DNA]</scope>
    <source>
        <strain evidence="1 2">MUT 4182</strain>
    </source>
</reference>
<organism evidence="1 2">
    <name type="scientific">Tulasnella calospora MUT 4182</name>
    <dbReference type="NCBI Taxonomy" id="1051891"/>
    <lineage>
        <taxon>Eukaryota</taxon>
        <taxon>Fungi</taxon>
        <taxon>Dikarya</taxon>
        <taxon>Basidiomycota</taxon>
        <taxon>Agaricomycotina</taxon>
        <taxon>Agaricomycetes</taxon>
        <taxon>Cantharellales</taxon>
        <taxon>Tulasnellaceae</taxon>
        <taxon>Tulasnella</taxon>
    </lineage>
</organism>
<dbReference type="Proteomes" id="UP000054248">
    <property type="component" value="Unassembled WGS sequence"/>
</dbReference>
<keyword evidence="2" id="KW-1185">Reference proteome</keyword>
<dbReference type="EMBL" id="KN823266">
    <property type="protein sequence ID" value="KIO18710.1"/>
    <property type="molecule type" value="Genomic_DNA"/>
</dbReference>